<gene>
    <name evidence="6" type="ORF">GCM10023321_15020</name>
</gene>
<dbReference type="InterPro" id="IPR036271">
    <property type="entry name" value="Tet_transcr_reg_TetR-rel_C_sf"/>
</dbReference>
<dbReference type="SUPFAM" id="SSF48498">
    <property type="entry name" value="Tetracyclin repressor-like, C-terminal domain"/>
    <property type="match status" value="1"/>
</dbReference>
<dbReference type="PROSITE" id="PS50977">
    <property type="entry name" value="HTH_TETR_2"/>
    <property type="match status" value="1"/>
</dbReference>
<dbReference type="PROSITE" id="PS01081">
    <property type="entry name" value="HTH_TETR_1"/>
    <property type="match status" value="1"/>
</dbReference>
<name>A0ABP9PWC0_9PSEU</name>
<keyword evidence="2 4" id="KW-0238">DNA-binding</keyword>
<keyword evidence="7" id="KW-1185">Reference proteome</keyword>
<dbReference type="Gene3D" id="1.10.357.10">
    <property type="entry name" value="Tetracycline Repressor, domain 2"/>
    <property type="match status" value="1"/>
</dbReference>
<dbReference type="PANTHER" id="PTHR47506:SF3">
    <property type="entry name" value="HTH-TYPE TRANSCRIPTIONAL REGULATOR LMRA"/>
    <property type="match status" value="1"/>
</dbReference>
<evidence type="ECO:0000256" key="1">
    <source>
        <dbReference type="ARBA" id="ARBA00023015"/>
    </source>
</evidence>
<sequence length="189" mass="20260">MAMDAFQASGYHSTSTHEVMRLAGVTSGALHHHFPTKKSLGLAVIQDGVARAIERTWIQPLVSARTATAGILTVFDQVAESIEANGKVLGCPLNNLSLELAAAPDADFRIALHAVFEHWHSAIEEKLRADQADGYLERIDPNSLAVLVIGTYSGAMTMAKASQTSAPLRACAQQFKQLFDSHAGSPRLP</sequence>
<evidence type="ECO:0000259" key="5">
    <source>
        <dbReference type="PROSITE" id="PS50977"/>
    </source>
</evidence>
<keyword evidence="1" id="KW-0805">Transcription regulation</keyword>
<evidence type="ECO:0000313" key="6">
    <source>
        <dbReference type="EMBL" id="GAA5150138.1"/>
    </source>
</evidence>
<reference evidence="7" key="1">
    <citation type="journal article" date="2019" name="Int. J. Syst. Evol. Microbiol.">
        <title>The Global Catalogue of Microorganisms (GCM) 10K type strain sequencing project: providing services to taxonomists for standard genome sequencing and annotation.</title>
        <authorList>
            <consortium name="The Broad Institute Genomics Platform"/>
            <consortium name="The Broad Institute Genome Sequencing Center for Infectious Disease"/>
            <person name="Wu L."/>
            <person name="Ma J."/>
        </authorList>
    </citation>
    <scope>NUCLEOTIDE SEQUENCE [LARGE SCALE GENOMIC DNA]</scope>
    <source>
        <strain evidence="7">JCM 18303</strain>
    </source>
</reference>
<dbReference type="InterPro" id="IPR054156">
    <property type="entry name" value="YxaF_TetR_C"/>
</dbReference>
<dbReference type="Proteomes" id="UP001428817">
    <property type="component" value="Unassembled WGS sequence"/>
</dbReference>
<comment type="caution">
    <text evidence="6">The sequence shown here is derived from an EMBL/GenBank/DDBJ whole genome shotgun (WGS) entry which is preliminary data.</text>
</comment>
<proteinExistence type="predicted"/>
<keyword evidence="3" id="KW-0804">Transcription</keyword>
<evidence type="ECO:0000256" key="2">
    <source>
        <dbReference type="ARBA" id="ARBA00023125"/>
    </source>
</evidence>
<accession>A0ABP9PWC0</accession>
<protein>
    <submittedName>
        <fullName evidence="6">TetR/AcrR family transcriptional regulator</fullName>
    </submittedName>
</protein>
<evidence type="ECO:0000256" key="4">
    <source>
        <dbReference type="PROSITE-ProRule" id="PRU00335"/>
    </source>
</evidence>
<dbReference type="InterPro" id="IPR023772">
    <property type="entry name" value="DNA-bd_HTH_TetR-type_CS"/>
</dbReference>
<evidence type="ECO:0000313" key="7">
    <source>
        <dbReference type="Proteomes" id="UP001428817"/>
    </source>
</evidence>
<dbReference type="PANTHER" id="PTHR47506">
    <property type="entry name" value="TRANSCRIPTIONAL REGULATORY PROTEIN"/>
    <property type="match status" value="1"/>
</dbReference>
<evidence type="ECO:0000256" key="3">
    <source>
        <dbReference type="ARBA" id="ARBA00023163"/>
    </source>
</evidence>
<dbReference type="InterPro" id="IPR001647">
    <property type="entry name" value="HTH_TetR"/>
</dbReference>
<dbReference type="Pfam" id="PF21993">
    <property type="entry name" value="TetR_C_13_2"/>
    <property type="match status" value="1"/>
</dbReference>
<organism evidence="6 7">
    <name type="scientific">Pseudonocardia eucalypti</name>
    <dbReference type="NCBI Taxonomy" id="648755"/>
    <lineage>
        <taxon>Bacteria</taxon>
        <taxon>Bacillati</taxon>
        <taxon>Actinomycetota</taxon>
        <taxon>Actinomycetes</taxon>
        <taxon>Pseudonocardiales</taxon>
        <taxon>Pseudonocardiaceae</taxon>
        <taxon>Pseudonocardia</taxon>
    </lineage>
</organism>
<dbReference type="Pfam" id="PF00440">
    <property type="entry name" value="TetR_N"/>
    <property type="match status" value="1"/>
</dbReference>
<dbReference type="EMBL" id="BAABJP010000006">
    <property type="protein sequence ID" value="GAA5150138.1"/>
    <property type="molecule type" value="Genomic_DNA"/>
</dbReference>
<feature type="DNA-binding region" description="H-T-H motif" evidence="4">
    <location>
        <begin position="15"/>
        <end position="34"/>
    </location>
</feature>
<dbReference type="SUPFAM" id="SSF46689">
    <property type="entry name" value="Homeodomain-like"/>
    <property type="match status" value="1"/>
</dbReference>
<feature type="domain" description="HTH tetR-type" evidence="5">
    <location>
        <begin position="1"/>
        <end position="52"/>
    </location>
</feature>
<dbReference type="InterPro" id="IPR009057">
    <property type="entry name" value="Homeodomain-like_sf"/>
</dbReference>